<gene>
    <name evidence="1" type="ORF">BJ212DRAFT_1303952</name>
</gene>
<accession>A0A9P7DXL5</accession>
<comment type="caution">
    <text evidence="1">The sequence shown here is derived from an EMBL/GenBank/DDBJ whole genome shotgun (WGS) entry which is preliminary data.</text>
</comment>
<dbReference type="Proteomes" id="UP000807769">
    <property type="component" value="Unassembled WGS sequence"/>
</dbReference>
<evidence type="ECO:0000313" key="1">
    <source>
        <dbReference type="EMBL" id="KAG1805687.1"/>
    </source>
</evidence>
<dbReference type="AlphaFoldDB" id="A0A9P7DXL5"/>
<organism evidence="1 2">
    <name type="scientific">Suillus subaureus</name>
    <dbReference type="NCBI Taxonomy" id="48587"/>
    <lineage>
        <taxon>Eukaryota</taxon>
        <taxon>Fungi</taxon>
        <taxon>Dikarya</taxon>
        <taxon>Basidiomycota</taxon>
        <taxon>Agaricomycotina</taxon>
        <taxon>Agaricomycetes</taxon>
        <taxon>Agaricomycetidae</taxon>
        <taxon>Boletales</taxon>
        <taxon>Suillineae</taxon>
        <taxon>Suillaceae</taxon>
        <taxon>Suillus</taxon>
    </lineage>
</organism>
<keyword evidence="2" id="KW-1185">Reference proteome</keyword>
<reference evidence="1" key="1">
    <citation type="journal article" date="2020" name="New Phytol.">
        <title>Comparative genomics reveals dynamic genome evolution in host specialist ectomycorrhizal fungi.</title>
        <authorList>
            <person name="Lofgren L.A."/>
            <person name="Nguyen N.H."/>
            <person name="Vilgalys R."/>
            <person name="Ruytinx J."/>
            <person name="Liao H.L."/>
            <person name="Branco S."/>
            <person name="Kuo A."/>
            <person name="LaButti K."/>
            <person name="Lipzen A."/>
            <person name="Andreopoulos W."/>
            <person name="Pangilinan J."/>
            <person name="Riley R."/>
            <person name="Hundley H."/>
            <person name="Na H."/>
            <person name="Barry K."/>
            <person name="Grigoriev I.V."/>
            <person name="Stajich J.E."/>
            <person name="Kennedy P.G."/>
        </authorList>
    </citation>
    <scope>NUCLEOTIDE SEQUENCE</scope>
    <source>
        <strain evidence="1">MN1</strain>
    </source>
</reference>
<evidence type="ECO:0000313" key="2">
    <source>
        <dbReference type="Proteomes" id="UP000807769"/>
    </source>
</evidence>
<name>A0A9P7DXL5_9AGAM</name>
<dbReference type="OrthoDB" id="2606559at2759"/>
<dbReference type="GeneID" id="64627540"/>
<dbReference type="EMBL" id="JABBWG010000051">
    <property type="protein sequence ID" value="KAG1805687.1"/>
    <property type="molecule type" value="Genomic_DNA"/>
</dbReference>
<protein>
    <submittedName>
        <fullName evidence="1">Uncharacterized protein</fullName>
    </submittedName>
</protein>
<sequence length="160" mass="17978">MSSTASQLEQNIKRFQISDSQETSTAVQWVPSKHSSDVSQYVLLFGFPIVKKELWNMGTIAFHHIQPGKTLPDNHGFLVMNSLTFLKVHLRLRICTMACGKVVGDSKNIPSECVSSGEVLLLVLWRDTESEATCPTPSQVHSLEMKLKRPPGWWVEVPPF</sequence>
<dbReference type="RefSeq" id="XP_041187385.1">
    <property type="nucleotide sequence ID" value="XM_041333523.1"/>
</dbReference>
<proteinExistence type="predicted"/>